<name>A0A4C1ZWD6_EUMVA</name>
<evidence type="ECO:0000313" key="3">
    <source>
        <dbReference type="Proteomes" id="UP000299102"/>
    </source>
</evidence>
<reference evidence="2 3" key="1">
    <citation type="journal article" date="2019" name="Commun. Biol.">
        <title>The bagworm genome reveals a unique fibroin gene that provides high tensile strength.</title>
        <authorList>
            <person name="Kono N."/>
            <person name="Nakamura H."/>
            <person name="Ohtoshi R."/>
            <person name="Tomita M."/>
            <person name="Numata K."/>
            <person name="Arakawa K."/>
        </authorList>
    </citation>
    <scope>NUCLEOTIDE SEQUENCE [LARGE SCALE GENOMIC DNA]</scope>
</reference>
<evidence type="ECO:0000313" key="2">
    <source>
        <dbReference type="EMBL" id="GBP90995.1"/>
    </source>
</evidence>
<feature type="compositionally biased region" description="Pro residues" evidence="1">
    <location>
        <begin position="1"/>
        <end position="13"/>
    </location>
</feature>
<evidence type="ECO:0000256" key="1">
    <source>
        <dbReference type="SAM" id="MobiDB-lite"/>
    </source>
</evidence>
<dbReference type="Proteomes" id="UP000299102">
    <property type="component" value="Unassembled WGS sequence"/>
</dbReference>
<protein>
    <submittedName>
        <fullName evidence="2">Uncharacterized protein</fullName>
    </submittedName>
</protein>
<accession>A0A4C1ZWD6</accession>
<sequence length="133" mass="14695">MTVPSAPSPPPPQKDSRERGARAARAIKAKLLQSEGAGSGPAPPPIYAPAQRARTASEPTPGESYRYRITPEAVFFVAVYFRCHNTRYIKILQAEAEKYERKKNEAARAAPAPLTKSIAVFLFRLWRDGESLL</sequence>
<proteinExistence type="predicted"/>
<feature type="region of interest" description="Disordered" evidence="1">
    <location>
        <begin position="1"/>
        <end position="64"/>
    </location>
</feature>
<organism evidence="2 3">
    <name type="scientific">Eumeta variegata</name>
    <name type="common">Bagworm moth</name>
    <name type="synonym">Eumeta japonica</name>
    <dbReference type="NCBI Taxonomy" id="151549"/>
    <lineage>
        <taxon>Eukaryota</taxon>
        <taxon>Metazoa</taxon>
        <taxon>Ecdysozoa</taxon>
        <taxon>Arthropoda</taxon>
        <taxon>Hexapoda</taxon>
        <taxon>Insecta</taxon>
        <taxon>Pterygota</taxon>
        <taxon>Neoptera</taxon>
        <taxon>Endopterygota</taxon>
        <taxon>Lepidoptera</taxon>
        <taxon>Glossata</taxon>
        <taxon>Ditrysia</taxon>
        <taxon>Tineoidea</taxon>
        <taxon>Psychidae</taxon>
        <taxon>Oiketicinae</taxon>
        <taxon>Eumeta</taxon>
    </lineage>
</organism>
<dbReference type="AlphaFoldDB" id="A0A4C1ZWD6"/>
<dbReference type="EMBL" id="BGZK01002131">
    <property type="protein sequence ID" value="GBP90995.1"/>
    <property type="molecule type" value="Genomic_DNA"/>
</dbReference>
<keyword evidence="3" id="KW-1185">Reference proteome</keyword>
<comment type="caution">
    <text evidence="2">The sequence shown here is derived from an EMBL/GenBank/DDBJ whole genome shotgun (WGS) entry which is preliminary data.</text>
</comment>
<gene>
    <name evidence="2" type="ORF">EVAR_66128_1</name>
</gene>